<dbReference type="InterPro" id="IPR011006">
    <property type="entry name" value="CheY-like_superfamily"/>
</dbReference>
<dbReference type="SMART" id="SM00448">
    <property type="entry name" value="REC"/>
    <property type="match status" value="1"/>
</dbReference>
<organism evidence="7">
    <name type="scientific">hydrothermal vent metagenome</name>
    <dbReference type="NCBI Taxonomy" id="652676"/>
    <lineage>
        <taxon>unclassified sequences</taxon>
        <taxon>metagenomes</taxon>
        <taxon>ecological metagenomes</taxon>
    </lineage>
</organism>
<evidence type="ECO:0000256" key="2">
    <source>
        <dbReference type="ARBA" id="ARBA00023012"/>
    </source>
</evidence>
<dbReference type="InterPro" id="IPR039420">
    <property type="entry name" value="WalR-like"/>
</dbReference>
<dbReference type="InterPro" id="IPR036388">
    <property type="entry name" value="WH-like_DNA-bd_sf"/>
</dbReference>
<evidence type="ECO:0000256" key="3">
    <source>
        <dbReference type="ARBA" id="ARBA00023015"/>
    </source>
</evidence>
<dbReference type="GO" id="GO:0032993">
    <property type="term" value="C:protein-DNA complex"/>
    <property type="evidence" value="ECO:0007669"/>
    <property type="project" value="TreeGrafter"/>
</dbReference>
<dbReference type="Gene3D" id="3.40.50.2300">
    <property type="match status" value="1"/>
</dbReference>
<dbReference type="PANTHER" id="PTHR48111">
    <property type="entry name" value="REGULATOR OF RPOS"/>
    <property type="match status" value="1"/>
</dbReference>
<protein>
    <submittedName>
        <fullName evidence="7">Two-component response regulator</fullName>
    </submittedName>
</protein>
<evidence type="ECO:0000256" key="1">
    <source>
        <dbReference type="ARBA" id="ARBA00022553"/>
    </source>
</evidence>
<keyword evidence="5" id="KW-0804">Transcription</keyword>
<dbReference type="EMBL" id="FPHH01000030">
    <property type="protein sequence ID" value="SFV54954.1"/>
    <property type="molecule type" value="Genomic_DNA"/>
</dbReference>
<keyword evidence="3" id="KW-0805">Transcription regulation</keyword>
<reference evidence="7" key="1">
    <citation type="submission" date="2016-10" db="EMBL/GenBank/DDBJ databases">
        <authorList>
            <person name="de Groot N.N."/>
        </authorList>
    </citation>
    <scope>NUCLEOTIDE SEQUENCE</scope>
</reference>
<gene>
    <name evidence="7" type="ORF">MNB_SM-5-69</name>
</gene>
<dbReference type="InterPro" id="IPR001789">
    <property type="entry name" value="Sig_transdc_resp-reg_receiver"/>
</dbReference>
<dbReference type="GO" id="GO:0005829">
    <property type="term" value="C:cytosol"/>
    <property type="evidence" value="ECO:0007669"/>
    <property type="project" value="TreeGrafter"/>
</dbReference>
<sequence length="228" mass="25913">MHLHSKPVTIFKDKKDMKKKILLLEDDYELAETIQELLEMHSYHVDVVHNGNDAIEATYANAYDLYVFDINVPDMNGLELLESLRNAEDTTPTIFISALIDLNTIAKGFEVGADDYIKKPFFPEELLIRIKAKLSQAKKDITYKNLRYSPQKKELHKDGEIVPLGEVQKCLCDIFMHNIGKVLDKTILMECLVNPSDAALRVALSKFKHSTGVSIKNLRGVGYMLEKS</sequence>
<keyword evidence="1" id="KW-0597">Phosphoprotein</keyword>
<evidence type="ECO:0000256" key="5">
    <source>
        <dbReference type="ARBA" id="ARBA00023163"/>
    </source>
</evidence>
<dbReference type="AlphaFoldDB" id="A0A1W1BN37"/>
<dbReference type="SUPFAM" id="SSF46894">
    <property type="entry name" value="C-terminal effector domain of the bipartite response regulators"/>
    <property type="match status" value="1"/>
</dbReference>
<dbReference type="GO" id="GO:0006355">
    <property type="term" value="P:regulation of DNA-templated transcription"/>
    <property type="evidence" value="ECO:0007669"/>
    <property type="project" value="InterPro"/>
</dbReference>
<dbReference type="GO" id="GO:0000976">
    <property type="term" value="F:transcription cis-regulatory region binding"/>
    <property type="evidence" value="ECO:0007669"/>
    <property type="project" value="TreeGrafter"/>
</dbReference>
<dbReference type="SUPFAM" id="SSF52172">
    <property type="entry name" value="CheY-like"/>
    <property type="match status" value="1"/>
</dbReference>
<feature type="domain" description="Response regulatory" evidence="6">
    <location>
        <begin position="20"/>
        <end position="134"/>
    </location>
</feature>
<keyword evidence="4" id="KW-0238">DNA-binding</keyword>
<dbReference type="Gene3D" id="6.10.250.690">
    <property type="match status" value="1"/>
</dbReference>
<proteinExistence type="predicted"/>
<dbReference type="Gene3D" id="1.10.10.10">
    <property type="entry name" value="Winged helix-like DNA-binding domain superfamily/Winged helix DNA-binding domain"/>
    <property type="match status" value="1"/>
</dbReference>
<evidence type="ECO:0000313" key="7">
    <source>
        <dbReference type="EMBL" id="SFV54954.1"/>
    </source>
</evidence>
<accession>A0A1W1BN37</accession>
<evidence type="ECO:0000259" key="6">
    <source>
        <dbReference type="PROSITE" id="PS50110"/>
    </source>
</evidence>
<dbReference type="PROSITE" id="PS50110">
    <property type="entry name" value="RESPONSE_REGULATORY"/>
    <property type="match status" value="1"/>
</dbReference>
<dbReference type="Pfam" id="PF00072">
    <property type="entry name" value="Response_reg"/>
    <property type="match status" value="1"/>
</dbReference>
<dbReference type="InterPro" id="IPR016032">
    <property type="entry name" value="Sig_transdc_resp-reg_C-effctor"/>
</dbReference>
<keyword evidence="2" id="KW-0902">Two-component regulatory system</keyword>
<dbReference type="GO" id="GO:0000156">
    <property type="term" value="F:phosphorelay response regulator activity"/>
    <property type="evidence" value="ECO:0007669"/>
    <property type="project" value="TreeGrafter"/>
</dbReference>
<dbReference type="PANTHER" id="PTHR48111:SF1">
    <property type="entry name" value="TWO-COMPONENT RESPONSE REGULATOR ORR33"/>
    <property type="match status" value="1"/>
</dbReference>
<name>A0A1W1BN37_9ZZZZ</name>
<evidence type="ECO:0000256" key="4">
    <source>
        <dbReference type="ARBA" id="ARBA00023125"/>
    </source>
</evidence>